<dbReference type="GeneID" id="28835497"/>
<feature type="domain" description="FAD-binding FR-type" evidence="14">
    <location>
        <begin position="347"/>
        <end position="454"/>
    </location>
</feature>
<dbReference type="InterPro" id="IPR039261">
    <property type="entry name" value="FNR_nucleotide-bd"/>
</dbReference>
<comment type="subcellular location">
    <subcellularLocation>
        <location evidence="1">Cell membrane</location>
        <topology evidence="1">Multi-pass membrane protein</topology>
    </subcellularLocation>
</comment>
<keyword evidence="9" id="KW-0560">Oxidoreductase</keyword>
<evidence type="ECO:0000256" key="11">
    <source>
        <dbReference type="ARBA" id="ARBA00023136"/>
    </source>
</evidence>
<keyword evidence="6 13" id="KW-0812">Transmembrane</keyword>
<keyword evidence="8 13" id="KW-1133">Transmembrane helix</keyword>
<dbReference type="InterPro" id="IPR017927">
    <property type="entry name" value="FAD-bd_FR_type"/>
</dbReference>
<evidence type="ECO:0000313" key="15">
    <source>
        <dbReference type="EMBL" id="OBT99828.2"/>
    </source>
</evidence>
<evidence type="ECO:0000256" key="12">
    <source>
        <dbReference type="ARBA" id="ARBA00048483"/>
    </source>
</evidence>
<dbReference type="PANTHER" id="PTHR32361:SF3">
    <property type="entry name" value="REDUCTASE, PUTATIVE (AFU_ORTHOLOGUE AFUA_6G13750)-RELATED"/>
    <property type="match status" value="1"/>
</dbReference>
<dbReference type="EMBL" id="KV460211">
    <property type="protein sequence ID" value="OBT99828.2"/>
    <property type="molecule type" value="Genomic_DNA"/>
</dbReference>
<feature type="transmembrane region" description="Helical" evidence="13">
    <location>
        <begin position="136"/>
        <end position="156"/>
    </location>
</feature>
<dbReference type="EC" id="1.16.1.9" evidence="3"/>
<dbReference type="STRING" id="342668.A0A1B8GVI8"/>
<keyword evidence="16" id="KW-1185">Reference proteome</keyword>
<evidence type="ECO:0000256" key="6">
    <source>
        <dbReference type="ARBA" id="ARBA00022692"/>
    </source>
</evidence>
<evidence type="ECO:0000256" key="10">
    <source>
        <dbReference type="ARBA" id="ARBA00023065"/>
    </source>
</evidence>
<feature type="transmembrane region" description="Helical" evidence="13">
    <location>
        <begin position="315"/>
        <end position="336"/>
    </location>
</feature>
<evidence type="ECO:0000256" key="7">
    <source>
        <dbReference type="ARBA" id="ARBA00022982"/>
    </source>
</evidence>
<dbReference type="Gene3D" id="3.40.50.80">
    <property type="entry name" value="Nucleotide-binding domain of ferredoxin-NADP reductase (FNR) module"/>
    <property type="match status" value="1"/>
</dbReference>
<dbReference type="SUPFAM" id="SSF52343">
    <property type="entry name" value="Ferredoxin reductase-like, C-terminal NADP-linked domain"/>
    <property type="match status" value="1"/>
</dbReference>
<evidence type="ECO:0000256" key="3">
    <source>
        <dbReference type="ARBA" id="ARBA00012668"/>
    </source>
</evidence>
<dbReference type="SFLD" id="SFLDS00052">
    <property type="entry name" value="Ferric_Reductase_Domain"/>
    <property type="match status" value="1"/>
</dbReference>
<evidence type="ECO:0000256" key="8">
    <source>
        <dbReference type="ARBA" id="ARBA00022989"/>
    </source>
</evidence>
<comment type="catalytic activity">
    <reaction evidence="12">
        <text>2 a Fe(II)-siderophore + NADP(+) + H(+) = 2 a Fe(III)-siderophore + NADPH</text>
        <dbReference type="Rhea" id="RHEA:28795"/>
        <dbReference type="Rhea" id="RHEA-COMP:11342"/>
        <dbReference type="Rhea" id="RHEA-COMP:11344"/>
        <dbReference type="ChEBI" id="CHEBI:15378"/>
        <dbReference type="ChEBI" id="CHEBI:29033"/>
        <dbReference type="ChEBI" id="CHEBI:29034"/>
        <dbReference type="ChEBI" id="CHEBI:57783"/>
        <dbReference type="ChEBI" id="CHEBI:58349"/>
        <dbReference type="EC" id="1.16.1.9"/>
    </reaction>
</comment>
<reference evidence="16" key="2">
    <citation type="journal article" date="2018" name="Nat. Commun.">
        <title>Extreme sensitivity to ultraviolet light in the fungal pathogen causing white-nose syndrome of bats.</title>
        <authorList>
            <person name="Palmer J.M."/>
            <person name="Drees K.P."/>
            <person name="Foster J.T."/>
            <person name="Lindner D.L."/>
        </authorList>
    </citation>
    <scope>NUCLEOTIDE SEQUENCE [LARGE SCALE GENOMIC DNA]</scope>
    <source>
        <strain evidence="16">UAMH 10579</strain>
    </source>
</reference>
<evidence type="ECO:0000313" key="16">
    <source>
        <dbReference type="Proteomes" id="UP000091956"/>
    </source>
</evidence>
<keyword evidence="10" id="KW-0406">Ion transport</keyword>
<dbReference type="PROSITE" id="PS51384">
    <property type="entry name" value="FAD_FR"/>
    <property type="match status" value="1"/>
</dbReference>
<dbReference type="InterPro" id="IPR013121">
    <property type="entry name" value="Fe_red_NAD-bd_6"/>
</dbReference>
<gene>
    <name evidence="15" type="ORF">VE01_02111</name>
</gene>
<organism evidence="15 16">
    <name type="scientific">Pseudogymnoascus verrucosus</name>
    <dbReference type="NCBI Taxonomy" id="342668"/>
    <lineage>
        <taxon>Eukaryota</taxon>
        <taxon>Fungi</taxon>
        <taxon>Dikarya</taxon>
        <taxon>Ascomycota</taxon>
        <taxon>Pezizomycotina</taxon>
        <taxon>Leotiomycetes</taxon>
        <taxon>Thelebolales</taxon>
        <taxon>Thelebolaceae</taxon>
        <taxon>Pseudogymnoascus</taxon>
    </lineage>
</organism>
<accession>A0A1B8GVI8</accession>
<dbReference type="SFLD" id="SFLDG01168">
    <property type="entry name" value="Ferric_reductase_subgroup_(FRE"/>
    <property type="match status" value="1"/>
</dbReference>
<sequence>MTSATMAVVERHIQDESLAKYLEPHFGYPSRTRPCVNDPGSCDYLDNVYWMHDVSMLYSYIMWGVILGILAVWAMLRLINPSRRASVPKAELETQATAYPRGAYYRAWRSVAATRQRYLLPESFASIFGRVTRIQVLILAIMSGYLLVFSLVAIVYKTYITPVKGTNLLNTRTGMGGFSDRIGILAYALTPLSVLLSSRESILSVVTGISYQHFNFLHRWVGRIIFVQSFLHTLVWTIVEGKLYQPQPSVYRTFIAQPYIIWGCFAMLFITFLYVFSLRRVIQWTGYEFFKKSHYIVASLYIGACWGHWDKLYFWMLASLIVVLLDLGIRILGIGLNHIGYTKSGSIGFTPAPAALRAFGTGPDTVIRIDFSHPSPAWKPGQHFYLCFPALSIWQSHPFTPSSLSPAAGTTPHHTYIVRALSGETTRLATLACEIEGATTPVILTGPYGARVALETPNLLAVAGGTGISFALPLVIEAAGSEKHKAGLVQLVWVVRGARDLAWVKEEMGVLRARAAEGRVEVKVFVTREAGPMEGEVEEDGVVVVEAKVGEKLEAVVDVKDENTKTEVSVLDLALAEESRGFSVTYLGGAHPDLSAVVQDYIERSPASGGRIQVMASGPAGIGSTLRSVVAKCNDGGKVGRGEEKSDVGLYWDDRFL</sequence>
<dbReference type="Pfam" id="PF08022">
    <property type="entry name" value="FAD_binding_8"/>
    <property type="match status" value="1"/>
</dbReference>
<reference evidence="15 16" key="1">
    <citation type="submission" date="2016-03" db="EMBL/GenBank/DDBJ databases">
        <title>Comparative genomics of Pseudogymnoascus destructans, the fungus causing white-nose syndrome of bats.</title>
        <authorList>
            <person name="Palmer J.M."/>
            <person name="Drees K.P."/>
            <person name="Foster J.T."/>
            <person name="Lindner D.L."/>
        </authorList>
    </citation>
    <scope>NUCLEOTIDE SEQUENCE [LARGE SCALE GENOMIC DNA]</scope>
    <source>
        <strain evidence="15 16">UAMH 10579</strain>
    </source>
</reference>
<keyword evidence="7" id="KW-0249">Electron transport</keyword>
<dbReference type="CDD" id="cd06186">
    <property type="entry name" value="NOX_Duox_like_FAD_NADP"/>
    <property type="match status" value="1"/>
</dbReference>
<evidence type="ECO:0000256" key="2">
    <source>
        <dbReference type="ARBA" id="ARBA00006278"/>
    </source>
</evidence>
<evidence type="ECO:0000256" key="4">
    <source>
        <dbReference type="ARBA" id="ARBA00022448"/>
    </source>
</evidence>
<dbReference type="Pfam" id="PF01794">
    <property type="entry name" value="Ferric_reduct"/>
    <property type="match status" value="1"/>
</dbReference>
<dbReference type="GO" id="GO:0006879">
    <property type="term" value="P:intracellular iron ion homeostasis"/>
    <property type="evidence" value="ECO:0007669"/>
    <property type="project" value="TreeGrafter"/>
</dbReference>
<dbReference type="InterPro" id="IPR051410">
    <property type="entry name" value="Ferric/Cupric_Reductase"/>
</dbReference>
<feature type="transmembrane region" description="Helical" evidence="13">
    <location>
        <begin position="220"/>
        <end position="239"/>
    </location>
</feature>
<evidence type="ECO:0000256" key="13">
    <source>
        <dbReference type="SAM" id="Phobius"/>
    </source>
</evidence>
<evidence type="ECO:0000256" key="9">
    <source>
        <dbReference type="ARBA" id="ARBA00023002"/>
    </source>
</evidence>
<keyword evidence="5" id="KW-1003">Cell membrane</keyword>
<dbReference type="InterPro" id="IPR013130">
    <property type="entry name" value="Fe3_Rdtase_TM_dom"/>
</dbReference>
<dbReference type="Pfam" id="PF08030">
    <property type="entry name" value="NAD_binding_6"/>
    <property type="match status" value="1"/>
</dbReference>
<dbReference type="SUPFAM" id="SSF63380">
    <property type="entry name" value="Riboflavin synthase domain-like"/>
    <property type="match status" value="1"/>
</dbReference>
<feature type="transmembrane region" description="Helical" evidence="13">
    <location>
        <begin position="57"/>
        <end position="76"/>
    </location>
</feature>
<dbReference type="GO" id="GO:0006826">
    <property type="term" value="P:iron ion transport"/>
    <property type="evidence" value="ECO:0007669"/>
    <property type="project" value="TreeGrafter"/>
</dbReference>
<evidence type="ECO:0000256" key="5">
    <source>
        <dbReference type="ARBA" id="ARBA00022475"/>
    </source>
</evidence>
<evidence type="ECO:0000259" key="14">
    <source>
        <dbReference type="PROSITE" id="PS51384"/>
    </source>
</evidence>
<dbReference type="AlphaFoldDB" id="A0A1B8GVI8"/>
<proteinExistence type="inferred from homology"/>
<keyword evidence="4" id="KW-0813">Transport</keyword>
<evidence type="ECO:0000256" key="1">
    <source>
        <dbReference type="ARBA" id="ARBA00004651"/>
    </source>
</evidence>
<dbReference type="GO" id="GO:0005886">
    <property type="term" value="C:plasma membrane"/>
    <property type="evidence" value="ECO:0007669"/>
    <property type="project" value="UniProtKB-SubCell"/>
</dbReference>
<dbReference type="InterPro" id="IPR017938">
    <property type="entry name" value="Riboflavin_synthase-like_b-brl"/>
</dbReference>
<dbReference type="InterPro" id="IPR013112">
    <property type="entry name" value="FAD-bd_8"/>
</dbReference>
<keyword evidence="11 13" id="KW-0472">Membrane</keyword>
<dbReference type="GO" id="GO:0015677">
    <property type="term" value="P:copper ion import"/>
    <property type="evidence" value="ECO:0007669"/>
    <property type="project" value="TreeGrafter"/>
</dbReference>
<dbReference type="Proteomes" id="UP000091956">
    <property type="component" value="Unassembled WGS sequence"/>
</dbReference>
<dbReference type="GO" id="GO:0052851">
    <property type="term" value="F:ferric-chelate reductase (NADPH) activity"/>
    <property type="evidence" value="ECO:0007669"/>
    <property type="project" value="UniProtKB-EC"/>
</dbReference>
<name>A0A1B8GVI8_9PEZI</name>
<comment type="similarity">
    <text evidence="2">Belongs to the ferric reductase (FRE) family.</text>
</comment>
<protein>
    <recommendedName>
        <fullName evidence="3">ferric-chelate reductase (NADPH)</fullName>
        <ecNumber evidence="3">1.16.1.9</ecNumber>
    </recommendedName>
</protein>
<dbReference type="RefSeq" id="XP_018133561.2">
    <property type="nucleotide sequence ID" value="XM_018271622.2"/>
</dbReference>
<feature type="transmembrane region" description="Helical" evidence="13">
    <location>
        <begin position="259"/>
        <end position="277"/>
    </location>
</feature>
<dbReference type="PANTHER" id="PTHR32361">
    <property type="entry name" value="FERRIC/CUPRIC REDUCTASE TRANSMEMBRANE COMPONENT"/>
    <property type="match status" value="1"/>
</dbReference>